<name>A0A8S9WWT4_APOLU</name>
<feature type="repeat" description="WD" evidence="4">
    <location>
        <begin position="416"/>
        <end position="457"/>
    </location>
</feature>
<dbReference type="SUPFAM" id="SSF50985">
    <property type="entry name" value="RCC1/BLIP-II"/>
    <property type="match status" value="1"/>
</dbReference>
<dbReference type="Gene3D" id="2.130.10.30">
    <property type="entry name" value="Regulator of chromosome condensation 1/beta-lactamase-inhibitor protein II"/>
    <property type="match status" value="1"/>
</dbReference>
<dbReference type="PROSITE" id="PS50082">
    <property type="entry name" value="WD_REPEATS_2"/>
    <property type="match status" value="4"/>
</dbReference>
<dbReference type="SMART" id="SM00320">
    <property type="entry name" value="WD40"/>
    <property type="match status" value="9"/>
</dbReference>
<dbReference type="InterPro" id="IPR001680">
    <property type="entry name" value="WD40_rpt"/>
</dbReference>
<proteinExistence type="inferred from homology"/>
<dbReference type="Gene3D" id="2.130.10.10">
    <property type="entry name" value="YVTN repeat-like/Quinoprotein amine dehydrogenase"/>
    <property type="match status" value="3"/>
</dbReference>
<protein>
    <recommendedName>
        <fullName evidence="6">Small-subunit processome Utp12 domain-containing protein</fullName>
    </recommendedName>
</protein>
<dbReference type="OrthoDB" id="3142434at2759"/>
<sequence length="844" mass="94098">MKFSFKFSNLFGAVYKKGDLVFTEDGNTLISPVGNRITLFDLKNNKSTALPVESRFNFTTLALSPDSTTLVAVNDQGEAHLISLISRSLVHRYHFKYPIGCVKFSPDGKYVAFAKGRTVNVFRAPGKYLGEYNPFVLEKVFHGAFDDVTCMDWSSDSAELICGSKDTTARVYSMKRSKKFRICKFSGHGDVLVGVYFEENSLNAWSISANGRIDRWEANMELSDIVEAQIEPPEAKKKCPDEEQDDEIDLLRGELRDSKLEEENDDSESDDEDAKLKRLAYTLNVKKYVKTNKAKVTTVSFHKKSKILVYGRGDGAFFLYELPEVNLIHSLSIADTTISRITFNATGDWVGLGCENHGQLLVWEWQSETYILKQQGHSASISCLEYSGDGQFIATGGEDGKVKLWNTTTGFSFVTFKDHSAAITAVKFARNRKFVVSASVDGTVRAFDLMRYRNFRTLTTPRPVQFASLAIDSSCEFVAAGGQDVFEVYLWSMKVGRLLEVLSGHEGPVVSLDFNPGLTSTELVSASWDKTVRIWNAIDSSMSNEVVRLGSDCLAVAYRPDGKEFAVATLDCQISFFDPSTAHQTGYVDGKNDLASGRSDTDLVTAKKSQQGKAFTSICYSADGDFIIAGGLLIYSLDNSTLFDPYMLEESITPASIRSAKNEKRHSDAIMMSLRLNERPLVKEVIESVPPTDIEICALNLPDVYVEKLLEFIAGVIESSKFIEFYLLWVKHLIVRTRSPPLNILLSLQKGIQKKYQDLSKLAYFNKYSIMLVKKMAASRTRNESSEDENNGELWGCGWNKYGQLGLGDEECVSTMKKLDVPSDVEVKTVVCGSWNTAVISCKD</sequence>
<evidence type="ECO:0000256" key="3">
    <source>
        <dbReference type="ARBA" id="ARBA00022737"/>
    </source>
</evidence>
<dbReference type="CDD" id="cd00200">
    <property type="entry name" value="WD40"/>
    <property type="match status" value="1"/>
</dbReference>
<dbReference type="Pfam" id="PF00415">
    <property type="entry name" value="RCC1"/>
    <property type="match status" value="1"/>
</dbReference>
<dbReference type="InterPro" id="IPR000408">
    <property type="entry name" value="Reg_chr_condens"/>
</dbReference>
<dbReference type="InterPro" id="IPR009091">
    <property type="entry name" value="RCC1/BLIP-II"/>
</dbReference>
<dbReference type="Pfam" id="PF00400">
    <property type="entry name" value="WD40"/>
    <property type="match status" value="4"/>
</dbReference>
<evidence type="ECO:0000256" key="4">
    <source>
        <dbReference type="PROSITE-ProRule" id="PRU00221"/>
    </source>
</evidence>
<feature type="repeat" description="RCC1" evidence="5">
    <location>
        <begin position="792"/>
        <end position="843"/>
    </location>
</feature>
<keyword evidence="3" id="KW-0677">Repeat</keyword>
<feature type="domain" description="Small-subunit processome Utp12" evidence="6">
    <location>
        <begin position="677"/>
        <end position="774"/>
    </location>
</feature>
<evidence type="ECO:0000259" key="6">
    <source>
        <dbReference type="Pfam" id="PF04003"/>
    </source>
</evidence>
<dbReference type="GO" id="GO:0034388">
    <property type="term" value="C:Pwp2p-containing subcomplex of 90S preribosome"/>
    <property type="evidence" value="ECO:0007669"/>
    <property type="project" value="TreeGrafter"/>
</dbReference>
<dbReference type="InterPro" id="IPR036322">
    <property type="entry name" value="WD40_repeat_dom_sf"/>
</dbReference>
<dbReference type="Proteomes" id="UP000466442">
    <property type="component" value="Unassembled WGS sequence"/>
</dbReference>
<dbReference type="EMBL" id="WIXP02000013">
    <property type="protein sequence ID" value="KAF6200679.1"/>
    <property type="molecule type" value="Genomic_DNA"/>
</dbReference>
<reference evidence="7" key="1">
    <citation type="journal article" date="2021" name="Mol. Ecol. Resour.">
        <title>Apolygus lucorum genome provides insights into omnivorousness and mesophyll feeding.</title>
        <authorList>
            <person name="Liu Y."/>
            <person name="Liu H."/>
            <person name="Wang H."/>
            <person name="Huang T."/>
            <person name="Liu B."/>
            <person name="Yang B."/>
            <person name="Yin L."/>
            <person name="Li B."/>
            <person name="Zhang Y."/>
            <person name="Zhang S."/>
            <person name="Jiang F."/>
            <person name="Zhang X."/>
            <person name="Ren Y."/>
            <person name="Wang B."/>
            <person name="Wang S."/>
            <person name="Lu Y."/>
            <person name="Wu K."/>
            <person name="Fan W."/>
            <person name="Wang G."/>
        </authorList>
    </citation>
    <scope>NUCLEOTIDE SEQUENCE</scope>
    <source>
        <strain evidence="7">12Hb</strain>
    </source>
</reference>
<dbReference type="PROSITE" id="PS00678">
    <property type="entry name" value="WD_REPEATS_1"/>
    <property type="match status" value="1"/>
</dbReference>
<dbReference type="PROSITE" id="PS50294">
    <property type="entry name" value="WD_REPEATS_REGION"/>
    <property type="match status" value="3"/>
</dbReference>
<organism evidence="7 8">
    <name type="scientific">Apolygus lucorum</name>
    <name type="common">Small green plant bug</name>
    <name type="synonym">Lygocoris lucorum</name>
    <dbReference type="NCBI Taxonomy" id="248454"/>
    <lineage>
        <taxon>Eukaryota</taxon>
        <taxon>Metazoa</taxon>
        <taxon>Ecdysozoa</taxon>
        <taxon>Arthropoda</taxon>
        <taxon>Hexapoda</taxon>
        <taxon>Insecta</taxon>
        <taxon>Pterygota</taxon>
        <taxon>Neoptera</taxon>
        <taxon>Paraneoptera</taxon>
        <taxon>Hemiptera</taxon>
        <taxon>Heteroptera</taxon>
        <taxon>Panheteroptera</taxon>
        <taxon>Cimicomorpha</taxon>
        <taxon>Miridae</taxon>
        <taxon>Mirini</taxon>
        <taxon>Apolygus</taxon>
    </lineage>
</organism>
<gene>
    <name evidence="7" type="ORF">GE061_005123</name>
</gene>
<evidence type="ECO:0000313" key="8">
    <source>
        <dbReference type="Proteomes" id="UP000466442"/>
    </source>
</evidence>
<dbReference type="GO" id="GO:0032040">
    <property type="term" value="C:small-subunit processome"/>
    <property type="evidence" value="ECO:0007669"/>
    <property type="project" value="TreeGrafter"/>
</dbReference>
<dbReference type="InterPro" id="IPR019775">
    <property type="entry name" value="WD40_repeat_CS"/>
</dbReference>
<dbReference type="GO" id="GO:0000028">
    <property type="term" value="P:ribosomal small subunit assembly"/>
    <property type="evidence" value="ECO:0007669"/>
    <property type="project" value="TreeGrafter"/>
</dbReference>
<feature type="repeat" description="WD" evidence="4">
    <location>
        <begin position="374"/>
        <end position="415"/>
    </location>
</feature>
<feature type="repeat" description="WD" evidence="4">
    <location>
        <begin position="502"/>
        <end position="545"/>
    </location>
</feature>
<evidence type="ECO:0000256" key="2">
    <source>
        <dbReference type="ARBA" id="ARBA00022574"/>
    </source>
</evidence>
<feature type="repeat" description="WD" evidence="4">
    <location>
        <begin position="141"/>
        <end position="182"/>
    </location>
</feature>
<dbReference type="GO" id="GO:0000462">
    <property type="term" value="P:maturation of SSU-rRNA from tricistronic rRNA transcript (SSU-rRNA, 5.8S rRNA, LSU-rRNA)"/>
    <property type="evidence" value="ECO:0007669"/>
    <property type="project" value="TreeGrafter"/>
</dbReference>
<accession>A0A8S9WWT4</accession>
<dbReference type="AlphaFoldDB" id="A0A8S9WWT4"/>
<evidence type="ECO:0000256" key="5">
    <source>
        <dbReference type="PROSITE-ProRule" id="PRU00235"/>
    </source>
</evidence>
<dbReference type="InterPro" id="IPR015943">
    <property type="entry name" value="WD40/YVTN_repeat-like_dom_sf"/>
</dbReference>
<keyword evidence="8" id="KW-1185">Reference proteome</keyword>
<comment type="similarity">
    <text evidence="1">Belongs to the WD repeat PWP2 family.</text>
</comment>
<comment type="caution">
    <text evidence="7">The sequence shown here is derived from an EMBL/GenBank/DDBJ whole genome shotgun (WGS) entry which is preliminary data.</text>
</comment>
<dbReference type="PROSITE" id="PS50012">
    <property type="entry name" value="RCC1_3"/>
    <property type="match status" value="1"/>
</dbReference>
<dbReference type="Pfam" id="PF04003">
    <property type="entry name" value="Utp12"/>
    <property type="match status" value="1"/>
</dbReference>
<keyword evidence="2 4" id="KW-0853">WD repeat</keyword>
<dbReference type="PANTHER" id="PTHR19858">
    <property type="entry name" value="WD40 REPEAT PROTEIN"/>
    <property type="match status" value="1"/>
</dbReference>
<dbReference type="InterPro" id="IPR027145">
    <property type="entry name" value="PWP2"/>
</dbReference>
<evidence type="ECO:0000313" key="7">
    <source>
        <dbReference type="EMBL" id="KAF6200679.1"/>
    </source>
</evidence>
<dbReference type="InterPro" id="IPR007148">
    <property type="entry name" value="SSU_processome_Utp12"/>
</dbReference>
<evidence type="ECO:0000256" key="1">
    <source>
        <dbReference type="ARBA" id="ARBA00010226"/>
    </source>
</evidence>
<dbReference type="SUPFAM" id="SSF50978">
    <property type="entry name" value="WD40 repeat-like"/>
    <property type="match status" value="2"/>
</dbReference>
<dbReference type="PANTHER" id="PTHR19858:SF0">
    <property type="entry name" value="PERIODIC TRYPTOPHAN PROTEIN 2 HOMOLOG"/>
    <property type="match status" value="1"/>
</dbReference>